<sequence>MKKAGQIAAELMKQCVHLLDKHPMPLSMIADAMKTLCVDYAGCHDKHEAMANKPDEYRKLLITCGHPHLVNFFKGQPEFKHDPEAVATEIGRIWRRDAVMQMLQALAVVLWKNLWVQPFRHHYISTAAEVVIMVLCFGVLWNRERPAPGTLRRSADALVYNEEPALDEAFLEQEHVLVYGPRSSYADDIMRAFQPIPTKSSHKSGKSAKTERRKIYVANEAEEVALLCADVRRQLRGQDQPVICVEFSEDTLGRKLLNYTVHVTTSYKGDYSPGLKFPWTFRAPPADIDVYEQLQKIMAVVETRHIELQTTEGFSYDDIFLQRAHVDDDAADSSGIEVLSSDNRKREYWPFGEAEKAAIVNVSLRRFPHPNMPDDVDNYRESVSYILGIAFLLPFCLRLKGIVQDKETGINELQMIMGLSSLVHTLGHLITGVVLTLLHSLVPVFCMTLLPSGGPVSDQAYLQGVSVTLLLFVFFMFSLMLSFHALLVATIFINTSMAIMFGVFYWLILTLAVPLIIIDGTSPSLAHYVFTSKSRKYFSSYTPCLGTYWILKMIGIAVDFDGTAGWDLFSTVAFGMDNITIGYVVTTMAESFVLMLFLIWYLSMVLPWNSKTPRPFYFLLQVSYWIPTEQKVSSTRSKYKRMHSHHEETPDTALVVASVRAVTMDFGKVTALDSVDFKVLDKQITVILGHNAAGKTTVLKALAGIVRPTKGCCQVCGYDVVTRPSMARKNISFCQQDDVFFADLTVSEHLIYFGLVILMDEPSAGIDPDNQGDLWDLLLDLRQTCAVVLSTHDLQEADVLADRLIVIAYGRVLCSGSPAFIRKNFGPGYQLVISRSKAPFNAAEVMKIIKNTAPAAEVKAYRNEEVDIDLNVVGTEGLEVMFAALERASASLGIDSISVTAATLEELFVRINLSELSDKERGAWLNKEEDVTTASSLVYIHPSLMRTLVALLSKRALCLSRSWVTLALTWAAPFTIFWVLLLFERYVLYGSEPLLAGHRIMMPVSLASVEDNENYALEAFVQFGRDQAIPAAAYRAFAEQQGATVTTFLDAQERLLFLASQDFVSYSQKLVVGAQFDDNGTVEAWFNQYLRGGKAIAMSMVHTALLRNLTESSKDYTPGFEATALISSTGSIVEGTLDSFERVVSGLSSASAITTAARALFLPLAVGVLVAAFALFPTAERTSRAKDLQMMTGISGRTFWMASYLFDLQTYIIVWALVGVLHSFYYAVTTETTTALALAVLAFSVVALPIAYTVSLFAKTQPGAFSLIALSFTIIGTVLTWNQLILTSQRRHSGEDLVKHDRYEYVMALVPAFALPRALTKALDLDRENQDCLNRRHTLIAGRSLLWHMCNRDPTYRFLGTGIYYCCEMELANSTDWEPLSPFGFHGSGILVELIFMLAEGVMLFLLLDQLDSGRFLWLPGPAAQAGQGAEATAADEEVRQERKLVDDVVAKGKFTDVAMAARGLEKKYDTAEVVRSVSLALRNNECLGLLGLNGSGKTTTLEMLAALLPPTSGDAYMSGLCMSDDPRKWQSSVGYCLQSDGLLEQLTGSEFLRLIADLRGVPHENVDVIVRSLLRVVGIAEDEAEHLCGSYSNGDKRKLSMAAAIVGLPRLVLLDEPVARVDVLARTTIFQALQAIIKKGYSSIILASNWYTLERESFP</sequence>
<accession>A0ACB7SER5</accession>
<evidence type="ECO:0000313" key="1">
    <source>
        <dbReference type="EMBL" id="KAH6932399.1"/>
    </source>
</evidence>
<keyword evidence="2" id="KW-1185">Reference proteome</keyword>
<dbReference type="EMBL" id="CM023484">
    <property type="protein sequence ID" value="KAH6932399.1"/>
    <property type="molecule type" value="Genomic_DNA"/>
</dbReference>
<dbReference type="Proteomes" id="UP000821845">
    <property type="component" value="Chromosome 4"/>
</dbReference>
<evidence type="ECO:0000313" key="2">
    <source>
        <dbReference type="Proteomes" id="UP000821845"/>
    </source>
</evidence>
<organism evidence="1 2">
    <name type="scientific">Hyalomma asiaticum</name>
    <name type="common">Tick</name>
    <dbReference type="NCBI Taxonomy" id="266040"/>
    <lineage>
        <taxon>Eukaryota</taxon>
        <taxon>Metazoa</taxon>
        <taxon>Ecdysozoa</taxon>
        <taxon>Arthropoda</taxon>
        <taxon>Chelicerata</taxon>
        <taxon>Arachnida</taxon>
        <taxon>Acari</taxon>
        <taxon>Parasitiformes</taxon>
        <taxon>Ixodida</taxon>
        <taxon>Ixodoidea</taxon>
        <taxon>Ixodidae</taxon>
        <taxon>Hyalomminae</taxon>
        <taxon>Hyalomma</taxon>
    </lineage>
</organism>
<name>A0ACB7SER5_HYAAI</name>
<comment type="caution">
    <text evidence="1">The sequence shown here is derived from an EMBL/GenBank/DDBJ whole genome shotgun (WGS) entry which is preliminary data.</text>
</comment>
<reference evidence="1" key="1">
    <citation type="submission" date="2020-05" db="EMBL/GenBank/DDBJ databases">
        <title>Large-scale comparative analyses of tick genomes elucidate their genetic diversity and vector capacities.</title>
        <authorList>
            <person name="Jia N."/>
            <person name="Wang J."/>
            <person name="Shi W."/>
            <person name="Du L."/>
            <person name="Sun Y."/>
            <person name="Zhan W."/>
            <person name="Jiang J."/>
            <person name="Wang Q."/>
            <person name="Zhang B."/>
            <person name="Ji P."/>
            <person name="Sakyi L.B."/>
            <person name="Cui X."/>
            <person name="Yuan T."/>
            <person name="Jiang B."/>
            <person name="Yang W."/>
            <person name="Lam T.T.-Y."/>
            <person name="Chang Q."/>
            <person name="Ding S."/>
            <person name="Wang X."/>
            <person name="Zhu J."/>
            <person name="Ruan X."/>
            <person name="Zhao L."/>
            <person name="Wei J."/>
            <person name="Que T."/>
            <person name="Du C."/>
            <person name="Cheng J."/>
            <person name="Dai P."/>
            <person name="Han X."/>
            <person name="Huang E."/>
            <person name="Gao Y."/>
            <person name="Liu J."/>
            <person name="Shao H."/>
            <person name="Ye R."/>
            <person name="Li L."/>
            <person name="Wei W."/>
            <person name="Wang X."/>
            <person name="Wang C."/>
            <person name="Yang T."/>
            <person name="Huo Q."/>
            <person name="Li W."/>
            <person name="Guo W."/>
            <person name="Chen H."/>
            <person name="Zhou L."/>
            <person name="Ni X."/>
            <person name="Tian J."/>
            <person name="Zhou Y."/>
            <person name="Sheng Y."/>
            <person name="Liu T."/>
            <person name="Pan Y."/>
            <person name="Xia L."/>
            <person name="Li J."/>
            <person name="Zhao F."/>
            <person name="Cao W."/>
        </authorList>
    </citation>
    <scope>NUCLEOTIDE SEQUENCE</scope>
    <source>
        <strain evidence="1">Hyas-2018</strain>
    </source>
</reference>
<proteinExistence type="predicted"/>
<protein>
    <submittedName>
        <fullName evidence="1">Uncharacterized protein</fullName>
    </submittedName>
</protein>
<gene>
    <name evidence="1" type="ORF">HPB50_005311</name>
</gene>